<dbReference type="Pfam" id="PF02690">
    <property type="entry name" value="Na_Pi_cotrans"/>
    <property type="match status" value="2"/>
</dbReference>
<feature type="transmembrane region" description="Helical" evidence="6">
    <location>
        <begin position="304"/>
        <end position="324"/>
    </location>
</feature>
<feature type="transmembrane region" description="Helical" evidence="6">
    <location>
        <begin position="242"/>
        <end position="268"/>
    </location>
</feature>
<feature type="transmembrane region" description="Helical" evidence="6">
    <location>
        <begin position="62"/>
        <end position="86"/>
    </location>
</feature>
<evidence type="ECO:0000256" key="2">
    <source>
        <dbReference type="ARBA" id="ARBA00022475"/>
    </source>
</evidence>
<comment type="subcellular location">
    <subcellularLocation>
        <location evidence="1">Cell membrane</location>
        <topology evidence="1">Multi-pass membrane protein</topology>
    </subcellularLocation>
</comment>
<dbReference type="GO" id="GO:0005886">
    <property type="term" value="C:plasma membrane"/>
    <property type="evidence" value="ECO:0007669"/>
    <property type="project" value="UniProtKB-SubCell"/>
</dbReference>
<keyword evidence="2" id="KW-1003">Cell membrane</keyword>
<feature type="transmembrane region" description="Helical" evidence="6">
    <location>
        <begin position="131"/>
        <end position="154"/>
    </location>
</feature>
<evidence type="ECO:0000256" key="5">
    <source>
        <dbReference type="ARBA" id="ARBA00023136"/>
    </source>
</evidence>
<dbReference type="EMBL" id="CP012836">
    <property type="protein sequence ID" value="AMQ55159.1"/>
    <property type="molecule type" value="Genomic_DNA"/>
</dbReference>
<organism evidence="7 8">
    <name type="scientific">Algoriphagus sanaruensis</name>
    <dbReference type="NCBI Taxonomy" id="1727163"/>
    <lineage>
        <taxon>Bacteria</taxon>
        <taxon>Pseudomonadati</taxon>
        <taxon>Bacteroidota</taxon>
        <taxon>Cytophagia</taxon>
        <taxon>Cytophagales</taxon>
        <taxon>Cyclobacteriaceae</taxon>
        <taxon>Algoriphagus</taxon>
    </lineage>
</organism>
<protein>
    <submittedName>
        <fullName evidence="7">Phosphate transporter</fullName>
    </submittedName>
</protein>
<dbReference type="GO" id="GO:0044341">
    <property type="term" value="P:sodium-dependent phosphate transport"/>
    <property type="evidence" value="ECO:0007669"/>
    <property type="project" value="InterPro"/>
</dbReference>
<feature type="transmembrane region" description="Helical" evidence="6">
    <location>
        <begin position="21"/>
        <end position="42"/>
    </location>
</feature>
<dbReference type="PATRIC" id="fig|1727163.4.peg.431"/>
<dbReference type="AlphaFoldDB" id="A0A142EJ54"/>
<keyword evidence="8" id="KW-1185">Reference proteome</keyword>
<sequence>MEPEVQIPESRSPKYFNYIKVFLALLLFIFAIDLLTVAMSAINSGVALEILQVTSNPFVSLFIGLLVTALIQSSSTVTASVVAIVASGNLTLQQAVPIVLGANIGTTLTSTLVSFSFIMKKKEFRRALTAGIVHDLFNIITVILLFPLEVYFGFLSKISEKVASLFASDNNFDGPIIYNRMFTRSISEWIIEVINIPFLTMLLSIFMVFLAIKVLSTEMYRTFIKNSFEEINKIIFQKTGLAFLYGIFFTAAVQSSTVTTSLVVPLVASKKVSVAKSFPFIIGANIGTTITAVIASIYKSEAAIALAIVHILFNSFGALIFLPFPEIRQLPVRLAESMGRISLKYRVVGFAYILLTFFIIPFLLIYFSRD</sequence>
<evidence type="ECO:0000256" key="6">
    <source>
        <dbReference type="SAM" id="Phobius"/>
    </source>
</evidence>
<dbReference type="STRING" id="1727163.AO498_02040"/>
<proteinExistence type="predicted"/>
<reference evidence="8" key="1">
    <citation type="submission" date="2015-09" db="EMBL/GenBank/DDBJ databases">
        <title>Complete sequence of Algoriphagus sp. M8-2.</title>
        <authorList>
            <person name="Shintani M."/>
        </authorList>
    </citation>
    <scope>NUCLEOTIDE SEQUENCE [LARGE SCALE GENOMIC DNA]</scope>
    <source>
        <strain evidence="8">M8-2</strain>
    </source>
</reference>
<dbReference type="NCBIfam" id="NF037997">
    <property type="entry name" value="Na_Pi_symport"/>
    <property type="match status" value="2"/>
</dbReference>
<keyword evidence="5 6" id="KW-0472">Membrane</keyword>
<dbReference type="PANTHER" id="PTHR10010">
    <property type="entry name" value="SOLUTE CARRIER FAMILY 34 SODIUM PHOSPHATE , MEMBER 2-RELATED"/>
    <property type="match status" value="1"/>
</dbReference>
<feature type="transmembrane region" description="Helical" evidence="6">
    <location>
        <begin position="280"/>
        <end position="298"/>
    </location>
</feature>
<evidence type="ECO:0000256" key="3">
    <source>
        <dbReference type="ARBA" id="ARBA00022692"/>
    </source>
</evidence>
<evidence type="ECO:0000313" key="7">
    <source>
        <dbReference type="EMBL" id="AMQ55159.1"/>
    </source>
</evidence>
<reference evidence="7 8" key="2">
    <citation type="journal article" date="2016" name="Genome Announc.">
        <title>Complete Genome Sequence of Algoriphagus sp. Strain M8-2, Isolated from a Brackish Lake.</title>
        <authorList>
            <person name="Muraguchi Y."/>
            <person name="Kushimoto K."/>
            <person name="Ohtsubo Y."/>
            <person name="Suzuki T."/>
            <person name="Dohra H."/>
            <person name="Kimbara K."/>
            <person name="Shintani M."/>
        </authorList>
    </citation>
    <scope>NUCLEOTIDE SEQUENCE [LARGE SCALE GENOMIC DNA]</scope>
    <source>
        <strain evidence="7 8">M8-2</strain>
    </source>
</reference>
<feature type="transmembrane region" description="Helical" evidence="6">
    <location>
        <begin position="98"/>
        <end position="119"/>
    </location>
</feature>
<accession>A0A142EJ54</accession>
<dbReference type="OrthoDB" id="9763003at2"/>
<name>A0A142EJ54_9BACT</name>
<dbReference type="KEGG" id="alm:AO498_02040"/>
<evidence type="ECO:0000256" key="1">
    <source>
        <dbReference type="ARBA" id="ARBA00004651"/>
    </source>
</evidence>
<dbReference type="RefSeq" id="WP_067543082.1">
    <property type="nucleotide sequence ID" value="NZ_CP012836.1"/>
</dbReference>
<gene>
    <name evidence="7" type="ORF">AO498_02040</name>
</gene>
<dbReference type="PANTHER" id="PTHR10010:SF46">
    <property type="entry name" value="SODIUM-DEPENDENT PHOSPHATE TRANSPORT PROTEIN 2B"/>
    <property type="match status" value="1"/>
</dbReference>
<dbReference type="Proteomes" id="UP000073816">
    <property type="component" value="Chromosome"/>
</dbReference>
<evidence type="ECO:0000256" key="4">
    <source>
        <dbReference type="ARBA" id="ARBA00022989"/>
    </source>
</evidence>
<feature type="transmembrane region" description="Helical" evidence="6">
    <location>
        <begin position="345"/>
        <end position="367"/>
    </location>
</feature>
<feature type="transmembrane region" description="Helical" evidence="6">
    <location>
        <begin position="189"/>
        <end position="212"/>
    </location>
</feature>
<evidence type="ECO:0000313" key="8">
    <source>
        <dbReference type="Proteomes" id="UP000073816"/>
    </source>
</evidence>
<keyword evidence="4 6" id="KW-1133">Transmembrane helix</keyword>
<keyword evidence="3 6" id="KW-0812">Transmembrane</keyword>
<dbReference type="InterPro" id="IPR003841">
    <property type="entry name" value="Na/Pi_transpt"/>
</dbReference>
<dbReference type="GO" id="GO:0005436">
    <property type="term" value="F:sodium:phosphate symporter activity"/>
    <property type="evidence" value="ECO:0007669"/>
    <property type="project" value="InterPro"/>
</dbReference>